<keyword evidence="2" id="KW-0408">Iron</keyword>
<dbReference type="Pfam" id="PF01491">
    <property type="entry name" value="Frataxin_Cyay"/>
    <property type="match status" value="1"/>
</dbReference>
<reference evidence="3 4" key="1">
    <citation type="journal article" date="2006" name="Science">
        <title>A small microbial genome: the end of a long symbiotic relationship?</title>
        <authorList>
            <person name="Perez-Brocal V."/>
            <person name="Gil R."/>
            <person name="Ramos S."/>
            <person name="Lamelas A."/>
            <person name="Postigo M."/>
            <person name="Michelena J.M."/>
            <person name="Silva F.J."/>
            <person name="Moya A."/>
            <person name="Latorre A."/>
        </authorList>
    </citation>
    <scope>NUCLEOTIDE SEQUENCE [LARGE SCALE GENOMIC DNA]</scope>
    <source>
        <strain evidence="4">Cc</strain>
    </source>
</reference>
<sequence length="113" mass="13910">MNNTLLFNHVFKKTLSIIDNELNRFVQYVDIDYIYQNNMINIIFENKKRIIINAQEYLNQLWMGTSKQGYHFIFKKKQWICIKTKKKFRDILKKEFLKQTNKKINFLKLKKIN</sequence>
<dbReference type="Gene3D" id="3.30.920.10">
    <property type="entry name" value="Frataxin/CyaY"/>
    <property type="match status" value="1"/>
</dbReference>
<dbReference type="GO" id="GO:0008199">
    <property type="term" value="F:ferric iron binding"/>
    <property type="evidence" value="ECO:0007669"/>
    <property type="project" value="InterPro"/>
</dbReference>
<dbReference type="NCBIfam" id="TIGR03421">
    <property type="entry name" value="FeS_CyaY"/>
    <property type="match status" value="1"/>
</dbReference>
<dbReference type="SMART" id="SM01219">
    <property type="entry name" value="Frataxin_Cyay"/>
    <property type="match status" value="1"/>
</dbReference>
<evidence type="ECO:0000256" key="2">
    <source>
        <dbReference type="ARBA" id="ARBA00023004"/>
    </source>
</evidence>
<evidence type="ECO:0000313" key="3">
    <source>
        <dbReference type="EMBL" id="ABJ90831.1"/>
    </source>
</evidence>
<evidence type="ECO:0008006" key="5">
    <source>
        <dbReference type="Google" id="ProtNLM"/>
    </source>
</evidence>
<evidence type="ECO:0000313" key="4">
    <source>
        <dbReference type="Proteomes" id="UP000000669"/>
    </source>
</evidence>
<evidence type="ECO:0000256" key="1">
    <source>
        <dbReference type="ARBA" id="ARBA00008183"/>
    </source>
</evidence>
<dbReference type="RefSeq" id="WP_011672750.1">
    <property type="nucleotide sequence ID" value="NC_008513.1"/>
</dbReference>
<dbReference type="Proteomes" id="UP000000669">
    <property type="component" value="Chromosome"/>
</dbReference>
<comment type="similarity">
    <text evidence="1">Belongs to the frataxin family.</text>
</comment>
<dbReference type="KEGG" id="bcc:BCc_381"/>
<dbReference type="InterPro" id="IPR002908">
    <property type="entry name" value="Frataxin/CyaY"/>
</dbReference>
<dbReference type="OrthoDB" id="285675at2"/>
<dbReference type="GO" id="GO:0016226">
    <property type="term" value="P:iron-sulfur cluster assembly"/>
    <property type="evidence" value="ECO:0007669"/>
    <property type="project" value="InterPro"/>
</dbReference>
<dbReference type="EMBL" id="CP000263">
    <property type="protein sequence ID" value="ABJ90831.1"/>
    <property type="molecule type" value="Genomic_DNA"/>
</dbReference>
<keyword evidence="4" id="KW-1185">Reference proteome</keyword>
<gene>
    <name evidence="3" type="primary">cyaA</name>
    <name evidence="3" type="ordered locus">BCc_381</name>
</gene>
<dbReference type="GO" id="GO:0005737">
    <property type="term" value="C:cytoplasm"/>
    <property type="evidence" value="ECO:0007669"/>
    <property type="project" value="UniProtKB-ARBA"/>
</dbReference>
<organism evidence="3 4">
    <name type="scientific">Buchnera aphidicola subsp. Cinara cedri (strain Cc)</name>
    <dbReference type="NCBI Taxonomy" id="372461"/>
    <lineage>
        <taxon>Bacteria</taxon>
        <taxon>Pseudomonadati</taxon>
        <taxon>Pseudomonadota</taxon>
        <taxon>Gammaproteobacteria</taxon>
        <taxon>Enterobacterales</taxon>
        <taxon>Erwiniaceae</taxon>
        <taxon>Buchnera</taxon>
    </lineage>
</organism>
<name>Q056W8_BUCCC</name>
<accession>Q056W8</accession>
<dbReference type="PROSITE" id="PS50810">
    <property type="entry name" value="FRATAXIN_2"/>
    <property type="match status" value="1"/>
</dbReference>
<dbReference type="AlphaFoldDB" id="Q056W8"/>
<dbReference type="HOGENOM" id="CLU_080880_3_0_6"/>
<dbReference type="STRING" id="372461.BCc_381"/>
<dbReference type="SUPFAM" id="SSF55387">
    <property type="entry name" value="Frataxin/Nqo15-like"/>
    <property type="match status" value="1"/>
</dbReference>
<dbReference type="InterPro" id="IPR036524">
    <property type="entry name" value="Frataxin/CyaY_sf"/>
</dbReference>
<proteinExistence type="inferred from homology"/>
<protein>
    <recommendedName>
        <fullName evidence="5">Iron-sulfur cluster assembly protein CyaY</fullName>
    </recommendedName>
</protein>
<dbReference type="eggNOG" id="COG1965">
    <property type="taxonomic scope" value="Bacteria"/>
</dbReference>